<evidence type="ECO:0000313" key="10">
    <source>
        <dbReference type="EMBL" id="TLU88706.1"/>
    </source>
</evidence>
<gene>
    <name evidence="10" type="ORF">FEM55_24685</name>
</gene>
<feature type="transmembrane region" description="Helical" evidence="8">
    <location>
        <begin position="79"/>
        <end position="96"/>
    </location>
</feature>
<keyword evidence="3" id="KW-0050">Antiport</keyword>
<organism evidence="10 11">
    <name type="scientific">Dyadobacter sediminis</name>
    <dbReference type="NCBI Taxonomy" id="1493691"/>
    <lineage>
        <taxon>Bacteria</taxon>
        <taxon>Pseudomonadati</taxon>
        <taxon>Bacteroidota</taxon>
        <taxon>Cytophagia</taxon>
        <taxon>Cytophagales</taxon>
        <taxon>Spirosomataceae</taxon>
        <taxon>Dyadobacter</taxon>
    </lineage>
</organism>
<feature type="transmembrane region" description="Helical" evidence="8">
    <location>
        <begin position="425"/>
        <end position="446"/>
    </location>
</feature>
<keyword evidence="4 8" id="KW-0812">Transmembrane</keyword>
<evidence type="ECO:0000313" key="11">
    <source>
        <dbReference type="Proteomes" id="UP000309788"/>
    </source>
</evidence>
<evidence type="ECO:0000256" key="2">
    <source>
        <dbReference type="ARBA" id="ARBA00022448"/>
    </source>
</evidence>
<evidence type="ECO:0000256" key="3">
    <source>
        <dbReference type="ARBA" id="ARBA00022449"/>
    </source>
</evidence>
<dbReference type="InterPro" id="IPR006153">
    <property type="entry name" value="Cation/H_exchanger_TM"/>
</dbReference>
<feature type="domain" description="Cation/H+ exchanger transmembrane" evidence="9">
    <location>
        <begin position="66"/>
        <end position="448"/>
    </location>
</feature>
<protein>
    <submittedName>
        <fullName evidence="10">Sodium:proton antiporter</fullName>
    </submittedName>
</protein>
<feature type="transmembrane region" description="Helical" evidence="8">
    <location>
        <begin position="337"/>
        <end position="355"/>
    </location>
</feature>
<evidence type="ECO:0000256" key="7">
    <source>
        <dbReference type="ARBA" id="ARBA00023136"/>
    </source>
</evidence>
<evidence type="ECO:0000256" key="1">
    <source>
        <dbReference type="ARBA" id="ARBA00004651"/>
    </source>
</evidence>
<feature type="transmembrane region" description="Helical" evidence="8">
    <location>
        <begin position="395"/>
        <end position="413"/>
    </location>
</feature>
<feature type="transmembrane region" description="Helical" evidence="8">
    <location>
        <begin position="249"/>
        <end position="268"/>
    </location>
</feature>
<sequence length="458" mass="50405">MFFKCDFDLPESSYFYVGLMVVVQMAIMSRKKGDHRIRNSFTTQAFMDIYILIITIIGIAILGMAWMPSFTARTGISDSVVYVLLGVLVYSLIKQLPRPDPVLYQDYTIHMTELVVVVSLMGTGLKIDRPFSFKNWAIPFRLISVTMLLCIVAVGFLAWRFLGFSLPSALLLGAVLAPTDPVLAADVQVGPPKEGAADDVRFSLTAEAGMNDGMAFPFTWLAIVLAASSAGNITTGLTMWVLVDLIYKIASGVIFGFLLGRLLAYLVLNVSEKSRRINLDDGFIAVAAALSIFGIVELLHGYGFVAVFVAAVTFRNYEINHDFHKDMHSFSDQTERILVAVVLLVFGGSLVHGILDEVSWQMALFAVGFLFLIRPLSGLIALSGTALHFNEKLGISFYGIRGIGSFYYLAFALKEANFTHAKELWSVTALIALLSVIVHGLTATGVMKRLEKYFQNPK</sequence>
<reference evidence="10 11" key="1">
    <citation type="submission" date="2019-05" db="EMBL/GenBank/DDBJ databases">
        <authorList>
            <person name="Qu J.-H."/>
        </authorList>
    </citation>
    <scope>NUCLEOTIDE SEQUENCE [LARGE SCALE GENOMIC DNA]</scope>
    <source>
        <strain evidence="10 11">Z12</strain>
    </source>
</reference>
<evidence type="ECO:0000256" key="8">
    <source>
        <dbReference type="SAM" id="Phobius"/>
    </source>
</evidence>
<dbReference type="AlphaFoldDB" id="A0A5R9K5J7"/>
<dbReference type="EMBL" id="VCEI01000033">
    <property type="protein sequence ID" value="TLU88706.1"/>
    <property type="molecule type" value="Genomic_DNA"/>
</dbReference>
<dbReference type="GO" id="GO:0015297">
    <property type="term" value="F:antiporter activity"/>
    <property type="evidence" value="ECO:0007669"/>
    <property type="project" value="UniProtKB-KW"/>
</dbReference>
<dbReference type="Proteomes" id="UP000309788">
    <property type="component" value="Unassembled WGS sequence"/>
</dbReference>
<feature type="transmembrane region" description="Helical" evidence="8">
    <location>
        <begin position="108"/>
        <end position="127"/>
    </location>
</feature>
<dbReference type="GO" id="GO:0005886">
    <property type="term" value="C:plasma membrane"/>
    <property type="evidence" value="ECO:0007669"/>
    <property type="project" value="UniProtKB-SubCell"/>
</dbReference>
<keyword evidence="7 8" id="KW-0472">Membrane</keyword>
<proteinExistence type="predicted"/>
<keyword evidence="2" id="KW-0813">Transport</keyword>
<accession>A0A5R9K5J7</accession>
<dbReference type="PANTHER" id="PTHR32507">
    <property type="entry name" value="NA(+)/H(+) ANTIPORTER 1"/>
    <property type="match status" value="1"/>
</dbReference>
<comment type="caution">
    <text evidence="10">The sequence shown here is derived from an EMBL/GenBank/DDBJ whole genome shotgun (WGS) entry which is preliminary data.</text>
</comment>
<keyword evidence="6" id="KW-0406">Ion transport</keyword>
<keyword evidence="5 8" id="KW-1133">Transmembrane helix</keyword>
<dbReference type="PANTHER" id="PTHR32507:SF8">
    <property type="entry name" value="CNH1P"/>
    <property type="match status" value="1"/>
</dbReference>
<feature type="transmembrane region" description="Helical" evidence="8">
    <location>
        <begin position="220"/>
        <end position="243"/>
    </location>
</feature>
<evidence type="ECO:0000256" key="6">
    <source>
        <dbReference type="ARBA" id="ARBA00023065"/>
    </source>
</evidence>
<feature type="transmembrane region" description="Helical" evidence="8">
    <location>
        <begin position="49"/>
        <end position="67"/>
    </location>
</feature>
<keyword evidence="11" id="KW-1185">Reference proteome</keyword>
<evidence type="ECO:0000259" key="9">
    <source>
        <dbReference type="Pfam" id="PF00999"/>
    </source>
</evidence>
<feature type="transmembrane region" description="Helical" evidence="8">
    <location>
        <begin position="361"/>
        <end position="383"/>
    </location>
</feature>
<feature type="transmembrane region" description="Helical" evidence="8">
    <location>
        <begin position="277"/>
        <end position="295"/>
    </location>
</feature>
<name>A0A5R9K5J7_9BACT</name>
<evidence type="ECO:0000256" key="4">
    <source>
        <dbReference type="ARBA" id="ARBA00022692"/>
    </source>
</evidence>
<feature type="transmembrane region" description="Helical" evidence="8">
    <location>
        <begin position="139"/>
        <end position="162"/>
    </location>
</feature>
<evidence type="ECO:0000256" key="5">
    <source>
        <dbReference type="ARBA" id="ARBA00022989"/>
    </source>
</evidence>
<dbReference type="GO" id="GO:1902600">
    <property type="term" value="P:proton transmembrane transport"/>
    <property type="evidence" value="ECO:0007669"/>
    <property type="project" value="InterPro"/>
</dbReference>
<feature type="transmembrane region" description="Helical" evidence="8">
    <location>
        <begin position="12"/>
        <end position="28"/>
    </location>
</feature>
<dbReference type="OrthoDB" id="9810860at2"/>
<dbReference type="Pfam" id="PF00999">
    <property type="entry name" value="Na_H_Exchanger"/>
    <property type="match status" value="1"/>
</dbReference>
<comment type="subcellular location">
    <subcellularLocation>
        <location evidence="1">Cell membrane</location>
        <topology evidence="1">Multi-pass membrane protein</topology>
    </subcellularLocation>
</comment>